<evidence type="ECO:0000313" key="1">
    <source>
        <dbReference type="EMBL" id="ETV69546.1"/>
    </source>
</evidence>
<gene>
    <name evidence="1" type="ORF">H257_14782</name>
</gene>
<dbReference type="VEuPathDB" id="FungiDB:H257_14782"/>
<reference evidence="1" key="1">
    <citation type="submission" date="2013-12" db="EMBL/GenBank/DDBJ databases">
        <title>The Genome Sequence of Aphanomyces astaci APO3.</title>
        <authorList>
            <consortium name="The Broad Institute Genomics Platform"/>
            <person name="Russ C."/>
            <person name="Tyler B."/>
            <person name="van West P."/>
            <person name="Dieguez-Uribeondo J."/>
            <person name="Young S.K."/>
            <person name="Zeng Q."/>
            <person name="Gargeya S."/>
            <person name="Fitzgerald M."/>
            <person name="Abouelleil A."/>
            <person name="Alvarado L."/>
            <person name="Chapman S.B."/>
            <person name="Gainer-Dewar J."/>
            <person name="Goldberg J."/>
            <person name="Griggs A."/>
            <person name="Gujja S."/>
            <person name="Hansen M."/>
            <person name="Howarth C."/>
            <person name="Imamovic A."/>
            <person name="Ireland A."/>
            <person name="Larimer J."/>
            <person name="McCowan C."/>
            <person name="Murphy C."/>
            <person name="Pearson M."/>
            <person name="Poon T.W."/>
            <person name="Priest M."/>
            <person name="Roberts A."/>
            <person name="Saif S."/>
            <person name="Shea T."/>
            <person name="Sykes S."/>
            <person name="Wortman J."/>
            <person name="Nusbaum C."/>
            <person name="Birren B."/>
        </authorList>
    </citation>
    <scope>NUCLEOTIDE SEQUENCE [LARGE SCALE GENOMIC DNA]</scope>
    <source>
        <strain evidence="1">APO3</strain>
    </source>
</reference>
<accession>W4FRH6</accession>
<dbReference type="GeneID" id="20816778"/>
<sequence length="56" mass="6235">MSWRLWWADPVAQDVLVVPMASAKEMALALAMGTTKTSCATCPRNNVITPARRCKW</sequence>
<organism evidence="1">
    <name type="scientific">Aphanomyces astaci</name>
    <name type="common">Crayfish plague agent</name>
    <dbReference type="NCBI Taxonomy" id="112090"/>
    <lineage>
        <taxon>Eukaryota</taxon>
        <taxon>Sar</taxon>
        <taxon>Stramenopiles</taxon>
        <taxon>Oomycota</taxon>
        <taxon>Saprolegniomycetes</taxon>
        <taxon>Saprolegniales</taxon>
        <taxon>Verrucalvaceae</taxon>
        <taxon>Aphanomyces</taxon>
    </lineage>
</organism>
<dbReference type="EMBL" id="KI913175">
    <property type="protein sequence ID" value="ETV69546.1"/>
    <property type="molecule type" value="Genomic_DNA"/>
</dbReference>
<protein>
    <submittedName>
        <fullName evidence="1">Uncharacterized protein</fullName>
    </submittedName>
</protein>
<proteinExistence type="predicted"/>
<name>W4FRH6_APHAT</name>
<dbReference type="AlphaFoldDB" id="W4FRH6"/>
<dbReference type="RefSeq" id="XP_009840970.1">
    <property type="nucleotide sequence ID" value="XM_009842668.1"/>
</dbReference>